<comment type="caution">
    <text evidence="12">The sequence shown here is derived from an EMBL/GenBank/DDBJ whole genome shotgun (WGS) entry which is preliminary data.</text>
</comment>
<keyword evidence="6 10" id="KW-0378">Hydrolase</keyword>
<organism evidence="12 13">
    <name type="scientific">SAR86 cluster bacterium</name>
    <dbReference type="NCBI Taxonomy" id="2030880"/>
    <lineage>
        <taxon>Bacteria</taxon>
        <taxon>Pseudomonadati</taxon>
        <taxon>Pseudomonadota</taxon>
        <taxon>Gammaproteobacteria</taxon>
        <taxon>SAR86 cluster</taxon>
    </lineage>
</organism>
<evidence type="ECO:0000256" key="6">
    <source>
        <dbReference type="ARBA" id="ARBA00022801"/>
    </source>
</evidence>
<dbReference type="InterPro" id="IPR015797">
    <property type="entry name" value="NUDIX_hydrolase-like_dom_sf"/>
</dbReference>
<dbReference type="GO" id="GO:0006742">
    <property type="term" value="P:NADP+ catabolic process"/>
    <property type="evidence" value="ECO:0007669"/>
    <property type="project" value="TreeGrafter"/>
</dbReference>
<evidence type="ECO:0000313" key="13">
    <source>
        <dbReference type="Proteomes" id="UP000754644"/>
    </source>
</evidence>
<evidence type="ECO:0000256" key="1">
    <source>
        <dbReference type="ARBA" id="ARBA00001946"/>
    </source>
</evidence>
<dbReference type="Pfam" id="PF09297">
    <property type="entry name" value="Zn_ribbon_NUD"/>
    <property type="match status" value="1"/>
</dbReference>
<feature type="domain" description="Nudix hydrolase" evidence="11">
    <location>
        <begin position="64"/>
        <end position="191"/>
    </location>
</feature>
<evidence type="ECO:0000256" key="7">
    <source>
        <dbReference type="ARBA" id="ARBA00022842"/>
    </source>
</evidence>
<dbReference type="EC" id="3.6.1.22" evidence="4"/>
<sequence>GYSFRTLWSFLGRAEQTAFYLLGRARQIVEWHNNHQFCGQCGQPTHSTDFDRSRQCAPCKQMFYPRLSPSIIVLVTRGEELLLARNAHARGDFYSTLAGFIEPGESIEEAVHREVFEEVGIRIKNLKYFNSQSWPFPNSLMLGFHAEYESGEFVLQESEIADAQWFHHTNLPSKPAMVSISGWLINDYVERLQGKV</sequence>
<dbReference type="AlphaFoldDB" id="A0A972VWT8"/>
<evidence type="ECO:0000256" key="3">
    <source>
        <dbReference type="ARBA" id="ARBA00009595"/>
    </source>
</evidence>
<feature type="non-terminal residue" evidence="12">
    <location>
        <position position="1"/>
    </location>
</feature>
<dbReference type="Gene3D" id="3.90.79.20">
    <property type="match status" value="1"/>
</dbReference>
<evidence type="ECO:0000256" key="5">
    <source>
        <dbReference type="ARBA" id="ARBA00022723"/>
    </source>
</evidence>
<evidence type="ECO:0000256" key="10">
    <source>
        <dbReference type="RuleBase" id="RU003476"/>
    </source>
</evidence>
<dbReference type="GO" id="GO:0005829">
    <property type="term" value="C:cytosol"/>
    <property type="evidence" value="ECO:0007669"/>
    <property type="project" value="TreeGrafter"/>
</dbReference>
<name>A0A972VWT8_9GAMM</name>
<keyword evidence="8" id="KW-0520">NAD</keyword>
<evidence type="ECO:0000256" key="8">
    <source>
        <dbReference type="ARBA" id="ARBA00023027"/>
    </source>
</evidence>
<dbReference type="PROSITE" id="PS00893">
    <property type="entry name" value="NUDIX_BOX"/>
    <property type="match status" value="1"/>
</dbReference>
<dbReference type="SUPFAM" id="SSF55811">
    <property type="entry name" value="Nudix"/>
    <property type="match status" value="1"/>
</dbReference>
<dbReference type="InterPro" id="IPR050241">
    <property type="entry name" value="NAD-cap_RNA_hydrolase_NudC"/>
</dbReference>
<dbReference type="InterPro" id="IPR049734">
    <property type="entry name" value="NudC-like_C"/>
</dbReference>
<comment type="catalytic activity">
    <reaction evidence="9">
        <text>a 5'-end NAD(+)-phospho-ribonucleoside in mRNA + H2O = a 5'-end phospho-adenosine-phospho-ribonucleoside in mRNA + beta-nicotinamide D-ribonucleotide + 2 H(+)</text>
        <dbReference type="Rhea" id="RHEA:60876"/>
        <dbReference type="Rhea" id="RHEA-COMP:15698"/>
        <dbReference type="Rhea" id="RHEA-COMP:15719"/>
        <dbReference type="ChEBI" id="CHEBI:14649"/>
        <dbReference type="ChEBI" id="CHEBI:15377"/>
        <dbReference type="ChEBI" id="CHEBI:15378"/>
        <dbReference type="ChEBI" id="CHEBI:144029"/>
        <dbReference type="ChEBI" id="CHEBI:144051"/>
    </reaction>
    <physiologicalReaction direction="left-to-right" evidence="9">
        <dbReference type="Rhea" id="RHEA:60877"/>
    </physiologicalReaction>
</comment>
<proteinExistence type="inferred from homology"/>
<dbReference type="InterPro" id="IPR000086">
    <property type="entry name" value="NUDIX_hydrolase_dom"/>
</dbReference>
<comment type="similarity">
    <text evidence="3">Belongs to the Nudix hydrolase family. NudC subfamily.</text>
</comment>
<dbReference type="PROSITE" id="PS51462">
    <property type="entry name" value="NUDIX"/>
    <property type="match status" value="1"/>
</dbReference>
<dbReference type="PANTHER" id="PTHR42904:SF6">
    <property type="entry name" value="NAD-CAPPED RNA HYDROLASE NUDT12"/>
    <property type="match status" value="1"/>
</dbReference>
<evidence type="ECO:0000256" key="9">
    <source>
        <dbReference type="ARBA" id="ARBA00023679"/>
    </source>
</evidence>
<dbReference type="GO" id="GO:0046872">
    <property type="term" value="F:metal ion binding"/>
    <property type="evidence" value="ECO:0007669"/>
    <property type="project" value="UniProtKB-KW"/>
</dbReference>
<evidence type="ECO:0000256" key="4">
    <source>
        <dbReference type="ARBA" id="ARBA00012381"/>
    </source>
</evidence>
<keyword evidence="7" id="KW-0460">Magnesium</keyword>
<dbReference type="GO" id="GO:0035529">
    <property type="term" value="F:NADH pyrophosphatase activity"/>
    <property type="evidence" value="ECO:0007669"/>
    <property type="project" value="TreeGrafter"/>
</dbReference>
<reference evidence="12" key="1">
    <citation type="submission" date="2020-05" db="EMBL/GenBank/DDBJ databases">
        <title>Sulfur intermediates as new biogeochemical hubs in an aquatic model microbial ecosystem.</title>
        <authorList>
            <person name="Vigneron A."/>
        </authorList>
    </citation>
    <scope>NUCLEOTIDE SEQUENCE</scope>
    <source>
        <strain evidence="12">Bin.250</strain>
    </source>
</reference>
<dbReference type="Proteomes" id="UP000754644">
    <property type="component" value="Unassembled WGS sequence"/>
</dbReference>
<comment type="cofactor">
    <cofactor evidence="1">
        <name>Mg(2+)</name>
        <dbReference type="ChEBI" id="CHEBI:18420"/>
    </cofactor>
</comment>
<dbReference type="PRINTS" id="PR00502">
    <property type="entry name" value="NUDIXFAMILY"/>
</dbReference>
<gene>
    <name evidence="12" type="primary">nudC</name>
    <name evidence="12" type="ORF">HQ497_10260</name>
</gene>
<dbReference type="InterPro" id="IPR020084">
    <property type="entry name" value="NUDIX_hydrolase_CS"/>
</dbReference>
<evidence type="ECO:0000256" key="2">
    <source>
        <dbReference type="ARBA" id="ARBA00001947"/>
    </source>
</evidence>
<dbReference type="Pfam" id="PF00293">
    <property type="entry name" value="NUDIX"/>
    <property type="match status" value="1"/>
</dbReference>
<keyword evidence="5" id="KW-0479">Metal-binding</keyword>
<evidence type="ECO:0000313" key="12">
    <source>
        <dbReference type="EMBL" id="NQV65735.1"/>
    </source>
</evidence>
<dbReference type="CDD" id="cd03429">
    <property type="entry name" value="NUDIX_NADH_pyrophosphatase_Nudt13"/>
    <property type="match status" value="1"/>
</dbReference>
<comment type="cofactor">
    <cofactor evidence="2">
        <name>Zn(2+)</name>
        <dbReference type="ChEBI" id="CHEBI:29105"/>
    </cofactor>
</comment>
<dbReference type="NCBIfam" id="NF001299">
    <property type="entry name" value="PRK00241.1"/>
    <property type="match status" value="1"/>
</dbReference>
<evidence type="ECO:0000259" key="11">
    <source>
        <dbReference type="PROSITE" id="PS51462"/>
    </source>
</evidence>
<dbReference type="Gene3D" id="3.90.79.10">
    <property type="entry name" value="Nucleoside Triphosphate Pyrophosphohydrolase"/>
    <property type="match status" value="1"/>
</dbReference>
<accession>A0A972VWT8</accession>
<dbReference type="PANTHER" id="PTHR42904">
    <property type="entry name" value="NUDIX HYDROLASE, NUDC SUBFAMILY"/>
    <property type="match status" value="1"/>
</dbReference>
<dbReference type="GO" id="GO:0019677">
    <property type="term" value="P:NAD+ catabolic process"/>
    <property type="evidence" value="ECO:0007669"/>
    <property type="project" value="TreeGrafter"/>
</dbReference>
<dbReference type="EMBL" id="JABMOJ010000383">
    <property type="protein sequence ID" value="NQV65735.1"/>
    <property type="molecule type" value="Genomic_DNA"/>
</dbReference>
<dbReference type="InterPro" id="IPR020476">
    <property type="entry name" value="Nudix_hydrolase"/>
</dbReference>
<dbReference type="InterPro" id="IPR015376">
    <property type="entry name" value="Znr_NADH_PPase"/>
</dbReference>
<protein>
    <recommendedName>
        <fullName evidence="4">NAD(+) diphosphatase</fullName>
        <ecNumber evidence="4">3.6.1.22</ecNumber>
    </recommendedName>
</protein>